<comment type="caution">
    <text evidence="2">The sequence shown here is derived from an EMBL/GenBank/DDBJ whole genome shotgun (WGS) entry which is preliminary data.</text>
</comment>
<dbReference type="PANTHER" id="PTHR43245">
    <property type="entry name" value="BIFUNCTIONAL POLYMYXIN RESISTANCE PROTEIN ARNA"/>
    <property type="match status" value="1"/>
</dbReference>
<keyword evidence="3" id="KW-1185">Reference proteome</keyword>
<reference evidence="2 3" key="1">
    <citation type="submission" date="2018-06" db="EMBL/GenBank/DDBJ databases">
        <title>Genomic Encyclopedia of Type Strains, Phase IV (KMG-IV): sequencing the most valuable type-strain genomes for metagenomic binning, comparative biology and taxonomic classification.</title>
        <authorList>
            <person name="Goeker M."/>
        </authorList>
    </citation>
    <scope>NUCLEOTIDE SEQUENCE [LARGE SCALE GENOMIC DNA]</scope>
    <source>
        <strain evidence="2 3">DSM 44599</strain>
    </source>
</reference>
<dbReference type="Gene3D" id="3.90.25.10">
    <property type="entry name" value="UDP-galactose 4-epimerase, domain 1"/>
    <property type="match status" value="1"/>
</dbReference>
<gene>
    <name evidence="2" type="ORF">DFR74_115141</name>
</gene>
<feature type="domain" description="NAD-dependent epimerase/dehydratase" evidence="1">
    <location>
        <begin position="5"/>
        <end position="239"/>
    </location>
</feature>
<dbReference type="AlphaFoldDB" id="A0A366D5H9"/>
<evidence type="ECO:0000313" key="3">
    <source>
        <dbReference type="Proteomes" id="UP000252586"/>
    </source>
</evidence>
<evidence type="ECO:0000313" key="2">
    <source>
        <dbReference type="EMBL" id="RBO85293.1"/>
    </source>
</evidence>
<dbReference type="STRING" id="1210090.GCA_001613185_03055"/>
<dbReference type="InterPro" id="IPR001509">
    <property type="entry name" value="Epimerase_deHydtase"/>
</dbReference>
<dbReference type="RefSeq" id="WP_067509154.1">
    <property type="nucleotide sequence ID" value="NZ_QNRE01000015.1"/>
</dbReference>
<dbReference type="InterPro" id="IPR036291">
    <property type="entry name" value="NAD(P)-bd_dom_sf"/>
</dbReference>
<name>A0A366D5H9_9NOCA</name>
<dbReference type="Gene3D" id="3.40.50.720">
    <property type="entry name" value="NAD(P)-binding Rossmann-like Domain"/>
    <property type="match status" value="1"/>
</dbReference>
<dbReference type="Pfam" id="PF01370">
    <property type="entry name" value="Epimerase"/>
    <property type="match status" value="1"/>
</dbReference>
<accession>A0A366D5H9</accession>
<protein>
    <submittedName>
        <fullName evidence="2">ADP-glyceromanno-heptose 6-epimerase</fullName>
    </submittedName>
</protein>
<dbReference type="InterPro" id="IPR050177">
    <property type="entry name" value="Lipid_A_modif_metabolic_enz"/>
</dbReference>
<dbReference type="Proteomes" id="UP000252586">
    <property type="component" value="Unassembled WGS sequence"/>
</dbReference>
<dbReference type="EMBL" id="QNRE01000015">
    <property type="protein sequence ID" value="RBO85293.1"/>
    <property type="molecule type" value="Genomic_DNA"/>
</dbReference>
<organism evidence="2 3">
    <name type="scientific">Nocardia puris</name>
    <dbReference type="NCBI Taxonomy" id="208602"/>
    <lineage>
        <taxon>Bacteria</taxon>
        <taxon>Bacillati</taxon>
        <taxon>Actinomycetota</taxon>
        <taxon>Actinomycetes</taxon>
        <taxon>Mycobacteriales</taxon>
        <taxon>Nocardiaceae</taxon>
        <taxon>Nocardia</taxon>
    </lineage>
</organism>
<dbReference type="SUPFAM" id="SSF51735">
    <property type="entry name" value="NAD(P)-binding Rossmann-fold domains"/>
    <property type="match status" value="1"/>
</dbReference>
<evidence type="ECO:0000259" key="1">
    <source>
        <dbReference type="Pfam" id="PF01370"/>
    </source>
</evidence>
<proteinExistence type="predicted"/>
<dbReference type="OrthoDB" id="9801785at2"/>
<sequence>MTRTVLVTGSAGFVGRHSAAGLHAAGWTVTGVDLQPPIERVAWASVIDDAAAEPILDRIRGGEFKVVVHNAAISDTRAPDDQRLRYINRVMPVCVARACALSGARLIHASSGSVYGRVPHGIASREADPADARRCSGPLNPYARSKLGLDEALVRAAATHSLDFVALRYTNVFGPGEHTKGSMASILSQVVTTAATGRPIRLFDDTLTAARDYLPVQTLVTRLLALLDAPAVHGIYNCGSGTAVSFAQLLDWCTAWAGAPIPLIGVPNPAPSAYQYWTCADMTRLRTALPGLAPVTVADIAAAAHALFLDARRAPALQP</sequence>